<feature type="region of interest" description="Disordered" evidence="1">
    <location>
        <begin position="296"/>
        <end position="489"/>
    </location>
</feature>
<feature type="compositionally biased region" description="Basic residues" evidence="1">
    <location>
        <begin position="350"/>
        <end position="359"/>
    </location>
</feature>
<dbReference type="GO" id="GO:0005884">
    <property type="term" value="C:actin filament"/>
    <property type="evidence" value="ECO:0007669"/>
    <property type="project" value="TreeGrafter"/>
</dbReference>
<feature type="compositionally biased region" description="Pro residues" evidence="1">
    <location>
        <begin position="315"/>
        <end position="328"/>
    </location>
</feature>
<feature type="compositionally biased region" description="Basic and acidic residues" evidence="1">
    <location>
        <begin position="402"/>
        <end position="411"/>
    </location>
</feature>
<dbReference type="InterPro" id="IPR051412">
    <property type="entry name" value="Formin_Homology_Diaphanous_sf"/>
</dbReference>
<dbReference type="PANTHER" id="PTHR45691:SF6">
    <property type="entry name" value="PROTEIN DIAPHANOUS"/>
    <property type="match status" value="1"/>
</dbReference>
<proteinExistence type="predicted"/>
<feature type="region of interest" description="Disordered" evidence="1">
    <location>
        <begin position="648"/>
        <end position="726"/>
    </location>
</feature>
<feature type="compositionally biased region" description="Low complexity" evidence="1">
    <location>
        <begin position="796"/>
        <end position="812"/>
    </location>
</feature>
<dbReference type="EMBL" id="KN832576">
    <property type="protein sequence ID" value="KII83564.1"/>
    <property type="molecule type" value="Genomic_DNA"/>
</dbReference>
<feature type="compositionally biased region" description="Basic and acidic residues" evidence="1">
    <location>
        <begin position="251"/>
        <end position="264"/>
    </location>
</feature>
<name>A0A0C9T2S1_PLICR</name>
<evidence type="ECO:0000313" key="3">
    <source>
        <dbReference type="Proteomes" id="UP000053263"/>
    </source>
</evidence>
<evidence type="ECO:0000313" key="2">
    <source>
        <dbReference type="EMBL" id="KII83564.1"/>
    </source>
</evidence>
<evidence type="ECO:0000256" key="1">
    <source>
        <dbReference type="SAM" id="MobiDB-lite"/>
    </source>
</evidence>
<feature type="compositionally biased region" description="Pro residues" evidence="1">
    <location>
        <begin position="207"/>
        <end position="219"/>
    </location>
</feature>
<sequence>MATAHSRSAQRAPRCTAGADENLIPIAYGINTVGYRVVGMHSIGPSAMLLEPASSVHSTQQLTPPLPSRRAGARIPPDPLRAQPRAHRLARCERVHTRRRRWNEAPAGVSLSSLSLPPQPFFPQHTTAGPPSCARCERVHARRRGRDETPLGVSSSLLSQPPPPPSTILSTQPQAGRLARAASLCTRDGDDETRRQEASRRRYFPSCPRPSPPSAPTTSPPSRALQARAHRCLPPPQQTTTGPPSRALRARAHETTTTRRDASRRLVVISPPTATTLLLSTPSCARCLACSEPVHARRRRQNETPQAGVSESSLSPPPPPPPFTPPPACHLARAASPCTRDGDDETRRLLASRRHRFPRRLPPPSAPTTGPPSRALQARAHRCLPPPQQTTTGPPSRALRARAHDTATTKRDARRRLVVVVIALPPLPPPPPPPSADHHGPSVSRAANRCTRDSDDDDETRRQTASRRRYFAAAASHPPPPSADHHGSSVLRAANRCTQDGDDDDDETPDGVSLSLSLSLLCRRRHRCLPPSSTLSGPPQALCLARCEPVHARRRHRRRDARRRLVVAVVALPPPPPLPLPPALLHPTATTKRDASWRLVVVALPATAAFLHPPHPPRAHRRACTVSPCTRDNADETRRLLASRRRCFPRRPRTPPPLLAYLNNSHTSGTLASTSRLDTKKNRERIGTPEGAKGSRMQLGRSGNKHESRPRIAPRRPHPPSPPSRAAVPALFFVPMPGPSPSQRQRSAVVNATAALPAAVVPVPEPSSPSWRHRPHAGAVPVQAPASSATPPPLCRPHLAPAPSRASALLASAPPPRTRPHSAPRRHPHSGPATTTTPTTPFYDSAVRAGIVHRDITYPPAAPAPRIPLPSAHHEGLAFSRAQ</sequence>
<feature type="region of interest" description="Disordered" evidence="1">
    <location>
        <begin position="863"/>
        <end position="883"/>
    </location>
</feature>
<organism evidence="2 3">
    <name type="scientific">Plicaturopsis crispa FD-325 SS-3</name>
    <dbReference type="NCBI Taxonomy" id="944288"/>
    <lineage>
        <taxon>Eukaryota</taxon>
        <taxon>Fungi</taxon>
        <taxon>Dikarya</taxon>
        <taxon>Basidiomycota</taxon>
        <taxon>Agaricomycotina</taxon>
        <taxon>Agaricomycetes</taxon>
        <taxon>Agaricomycetidae</taxon>
        <taxon>Amylocorticiales</taxon>
        <taxon>Amylocorticiaceae</taxon>
        <taxon>Plicatura</taxon>
        <taxon>Plicaturopsis crispa</taxon>
    </lineage>
</organism>
<dbReference type="AlphaFoldDB" id="A0A0C9T2S1"/>
<feature type="compositionally biased region" description="Basic residues" evidence="1">
    <location>
        <begin position="818"/>
        <end position="829"/>
    </location>
</feature>
<feature type="region of interest" description="Disordered" evidence="1">
    <location>
        <begin position="764"/>
        <end position="842"/>
    </location>
</feature>
<feature type="compositionally biased region" description="Pro residues" evidence="1">
    <location>
        <begin position="360"/>
        <end position="370"/>
    </location>
</feature>
<gene>
    <name evidence="2" type="ORF">PLICRDRAFT_180337</name>
</gene>
<dbReference type="PANTHER" id="PTHR45691">
    <property type="entry name" value="PROTEIN DIAPHANOUS"/>
    <property type="match status" value="1"/>
</dbReference>
<feature type="region of interest" description="Disordered" evidence="1">
    <location>
        <begin position="54"/>
        <end position="88"/>
    </location>
</feature>
<dbReference type="GO" id="GO:0030041">
    <property type="term" value="P:actin filament polymerization"/>
    <property type="evidence" value="ECO:0007669"/>
    <property type="project" value="TreeGrafter"/>
</dbReference>
<reference evidence="2 3" key="1">
    <citation type="submission" date="2014-06" db="EMBL/GenBank/DDBJ databases">
        <title>Evolutionary Origins and Diversification of the Mycorrhizal Mutualists.</title>
        <authorList>
            <consortium name="DOE Joint Genome Institute"/>
            <consortium name="Mycorrhizal Genomics Consortium"/>
            <person name="Kohler A."/>
            <person name="Kuo A."/>
            <person name="Nagy L.G."/>
            <person name="Floudas D."/>
            <person name="Copeland A."/>
            <person name="Barry K.W."/>
            <person name="Cichocki N."/>
            <person name="Veneault-Fourrey C."/>
            <person name="LaButti K."/>
            <person name="Lindquist E.A."/>
            <person name="Lipzen A."/>
            <person name="Lundell T."/>
            <person name="Morin E."/>
            <person name="Murat C."/>
            <person name="Riley R."/>
            <person name="Ohm R."/>
            <person name="Sun H."/>
            <person name="Tunlid A."/>
            <person name="Henrissat B."/>
            <person name="Grigoriev I.V."/>
            <person name="Hibbett D.S."/>
            <person name="Martin F."/>
        </authorList>
    </citation>
    <scope>NUCLEOTIDE SEQUENCE [LARGE SCALE GENOMIC DNA]</scope>
    <source>
        <strain evidence="2 3">FD-325 SS-3</strain>
    </source>
</reference>
<feature type="compositionally biased region" description="Basic and acidic residues" evidence="1">
    <location>
        <begin position="135"/>
        <end position="149"/>
    </location>
</feature>
<accession>A0A0C9T2S1</accession>
<keyword evidence="3" id="KW-1185">Reference proteome</keyword>
<dbReference type="HOGENOM" id="CLU_326278_0_0_1"/>
<feature type="compositionally biased region" description="Basic and acidic residues" evidence="1">
    <location>
        <begin position="677"/>
        <end position="687"/>
    </location>
</feature>
<feature type="compositionally biased region" description="Pro residues" evidence="1">
    <location>
        <begin position="425"/>
        <end position="435"/>
    </location>
</feature>
<feature type="compositionally biased region" description="Low complexity" evidence="1">
    <location>
        <begin position="238"/>
        <end position="247"/>
    </location>
</feature>
<feature type="region of interest" description="Disordered" evidence="1">
    <location>
        <begin position="121"/>
        <end position="267"/>
    </location>
</feature>
<dbReference type="Proteomes" id="UP000053263">
    <property type="component" value="Unassembled WGS sequence"/>
</dbReference>
<feature type="compositionally biased region" description="Polar residues" evidence="1">
    <location>
        <begin position="303"/>
        <end position="314"/>
    </location>
</feature>
<feature type="compositionally biased region" description="Polar residues" evidence="1">
    <location>
        <begin position="662"/>
        <end position="676"/>
    </location>
</feature>
<protein>
    <submittedName>
        <fullName evidence="2">Uncharacterized protein</fullName>
    </submittedName>
</protein>